<dbReference type="PROSITE" id="PS50042">
    <property type="entry name" value="CNMP_BINDING_3"/>
    <property type="match status" value="1"/>
</dbReference>
<dbReference type="SMART" id="SM00100">
    <property type="entry name" value="cNMP"/>
    <property type="match status" value="1"/>
</dbReference>
<dbReference type="InterPro" id="IPR000595">
    <property type="entry name" value="cNMP-bd_dom"/>
</dbReference>
<dbReference type="SUPFAM" id="SSF51206">
    <property type="entry name" value="cAMP-binding domain-like"/>
    <property type="match status" value="1"/>
</dbReference>
<evidence type="ECO:0000256" key="1">
    <source>
        <dbReference type="ARBA" id="ARBA00010062"/>
    </source>
</evidence>
<evidence type="ECO:0000313" key="6">
    <source>
        <dbReference type="EMBL" id="UQZ83124.1"/>
    </source>
</evidence>
<dbReference type="EMBL" id="CP027059">
    <property type="protein sequence ID" value="UQZ83124.1"/>
    <property type="molecule type" value="Genomic_DNA"/>
</dbReference>
<reference evidence="6" key="1">
    <citation type="submission" date="2018-02" db="EMBL/GenBank/DDBJ databases">
        <authorList>
            <person name="Kim S.-K."/>
            <person name="Jung H.-I."/>
            <person name="Lee S.-W."/>
        </authorList>
    </citation>
    <scope>NUCLEOTIDE SEQUENCE</scope>
    <source>
        <strain evidence="6">SK3146</strain>
    </source>
</reference>
<dbReference type="InterPro" id="IPR014710">
    <property type="entry name" value="RmlC-like_jellyroll"/>
</dbReference>
<dbReference type="PRINTS" id="PR00103">
    <property type="entry name" value="CAMPKINASE"/>
</dbReference>
<evidence type="ECO:0000256" key="3">
    <source>
        <dbReference type="ARBA" id="ARBA00023159"/>
    </source>
</evidence>
<dbReference type="PROSITE" id="PS00889">
    <property type="entry name" value="CNMP_BINDING_2"/>
    <property type="match status" value="1"/>
</dbReference>
<comment type="similarity">
    <text evidence="1">Belongs to the leucine-binding protein family.</text>
</comment>
<dbReference type="SUPFAM" id="SSF53822">
    <property type="entry name" value="Periplasmic binding protein-like I"/>
    <property type="match status" value="1"/>
</dbReference>
<dbReference type="Pfam" id="PF13458">
    <property type="entry name" value="Peripla_BP_6"/>
    <property type="match status" value="1"/>
</dbReference>
<reference evidence="6" key="2">
    <citation type="journal article" date="2021" name="J Anim Sci Technol">
        <title>Complete genome sequence of Paenibacillus konkukensis sp. nov. SK3146 as a potential probiotic strain.</title>
        <authorList>
            <person name="Jung H.I."/>
            <person name="Park S."/>
            <person name="Niu K.M."/>
            <person name="Lee S.W."/>
            <person name="Kothari D."/>
            <person name="Yi K.J."/>
            <person name="Kim S.K."/>
        </authorList>
    </citation>
    <scope>NUCLEOTIDE SEQUENCE</scope>
    <source>
        <strain evidence="6">SK3146</strain>
    </source>
</reference>
<protein>
    <submittedName>
        <fullName evidence="6">cAMP receptor protein</fullName>
    </submittedName>
</protein>
<proteinExistence type="inferred from homology"/>
<keyword evidence="2" id="KW-0732">Signal</keyword>
<dbReference type="Proteomes" id="UP001057134">
    <property type="component" value="Chromosome"/>
</dbReference>
<name>A0ABY4RKW0_9BACL</name>
<evidence type="ECO:0000313" key="7">
    <source>
        <dbReference type="Proteomes" id="UP001057134"/>
    </source>
</evidence>
<dbReference type="InterPro" id="IPR028081">
    <property type="entry name" value="Leu-bd"/>
</dbReference>
<accession>A0ABY4RKW0</accession>
<dbReference type="PANTHER" id="PTHR30483:SF6">
    <property type="entry name" value="PERIPLASMIC BINDING PROTEIN OF ABC TRANSPORTER FOR NATURAL AMINO ACIDS"/>
    <property type="match status" value="1"/>
</dbReference>
<dbReference type="CDD" id="cd00038">
    <property type="entry name" value="CAP_ED"/>
    <property type="match status" value="1"/>
</dbReference>
<gene>
    <name evidence="6" type="primary">crp_1</name>
    <name evidence="6" type="ORF">SK3146_02285</name>
</gene>
<organism evidence="6 7">
    <name type="scientific">Paenibacillus konkukensis</name>
    <dbReference type="NCBI Taxonomy" id="2020716"/>
    <lineage>
        <taxon>Bacteria</taxon>
        <taxon>Bacillati</taxon>
        <taxon>Bacillota</taxon>
        <taxon>Bacilli</taxon>
        <taxon>Bacillales</taxon>
        <taxon>Paenibacillaceae</taxon>
        <taxon>Paenibacillus</taxon>
    </lineage>
</organism>
<dbReference type="InterPro" id="IPR018490">
    <property type="entry name" value="cNMP-bd_dom_sf"/>
</dbReference>
<dbReference type="Pfam" id="PF00027">
    <property type="entry name" value="cNMP_binding"/>
    <property type="match status" value="1"/>
</dbReference>
<evidence type="ECO:0000259" key="5">
    <source>
        <dbReference type="PROSITE" id="PS50042"/>
    </source>
</evidence>
<feature type="compositionally biased region" description="Pro residues" evidence="4">
    <location>
        <begin position="160"/>
        <end position="169"/>
    </location>
</feature>
<dbReference type="Gene3D" id="2.60.120.10">
    <property type="entry name" value="Jelly Rolls"/>
    <property type="match status" value="1"/>
</dbReference>
<evidence type="ECO:0000256" key="4">
    <source>
        <dbReference type="SAM" id="MobiDB-lite"/>
    </source>
</evidence>
<keyword evidence="6" id="KW-0675">Receptor</keyword>
<dbReference type="InterPro" id="IPR018488">
    <property type="entry name" value="cNMP-bd_CS"/>
</dbReference>
<keyword evidence="7" id="KW-1185">Reference proteome</keyword>
<dbReference type="InterPro" id="IPR028082">
    <property type="entry name" value="Peripla_BP_I"/>
</dbReference>
<sequence length="586" mass="60709">MTRFGFFSVGRKGKGIVLNKLAFLEIPLFVGLDRAHKAALLQQFTQLSYRAGDILFEEGEFGDSLYIIMQGKTRIYLGSGNNETTLAILGEKEYFGEMALLTGDPRSASARAESDLVVLKLIKDSFDRILYEHNTLAVQFAGILAKRLAKVNRESSRTAGPPPEEPALPEPEAVEEASTAEAAAAVRPNDRRAAAGAAARSRLPVALCMAASFMAGALLCYGLQADGASTAANLWQWAAVGPDSSPPSSLSATIADGAAVEVPVAVYLPKDASAAVSMQRGVELAMADLQASSAYPRFRLSPDYRGDGGTEELSDGSAAPAFAIAASLPAGQASASVPTLLLDGAAASAAGRSVALGIAPGVYAGEVAEWLARQSFGKVAIYYEDSAAGRQFAAALEKAADRKGILVADRLTRISARSALTAVIGKWKLLETEAVVVYDSSGEAAPEIGSGLQAAGARYPLLAGPAVPAAEMMPAYAGEVYGYTDFAADAAAGGAAAAAFADKYRAAYGMAPSRIAAAAYDAVRLIALSADKAGSAEPARMVEALKAAGVWEGALRTYNFNAGSETGSGSLVRLLKLSPKQGEWGE</sequence>
<feature type="region of interest" description="Disordered" evidence="4">
    <location>
        <begin position="154"/>
        <end position="173"/>
    </location>
</feature>
<dbReference type="PANTHER" id="PTHR30483">
    <property type="entry name" value="LEUCINE-SPECIFIC-BINDING PROTEIN"/>
    <property type="match status" value="1"/>
</dbReference>
<feature type="domain" description="Cyclic nucleotide-binding" evidence="5">
    <location>
        <begin position="28"/>
        <end position="130"/>
    </location>
</feature>
<evidence type="ECO:0000256" key="2">
    <source>
        <dbReference type="ARBA" id="ARBA00022729"/>
    </source>
</evidence>
<dbReference type="InterPro" id="IPR051010">
    <property type="entry name" value="BCAA_transport"/>
</dbReference>
<dbReference type="Gene3D" id="3.40.50.2300">
    <property type="match status" value="2"/>
</dbReference>
<keyword evidence="3" id="KW-0010">Activator</keyword>